<feature type="domain" description="TNFR-Cys" evidence="12">
    <location>
        <begin position="232"/>
        <end position="272"/>
    </location>
</feature>
<dbReference type="Gene3D" id="2.10.50.10">
    <property type="entry name" value="Tumor Necrosis Factor Receptor, subunit A, domain 2"/>
    <property type="match status" value="1"/>
</dbReference>
<dbReference type="GO" id="GO:0038023">
    <property type="term" value="F:signaling receptor activity"/>
    <property type="evidence" value="ECO:0007669"/>
    <property type="project" value="InterPro"/>
</dbReference>
<evidence type="ECO:0000259" key="12">
    <source>
        <dbReference type="PROSITE" id="PS50050"/>
    </source>
</evidence>
<dbReference type="PROSITE" id="PS50050">
    <property type="entry name" value="TNFR_NGFR_2"/>
    <property type="match status" value="1"/>
</dbReference>
<dbReference type="GO" id="GO:0043123">
    <property type="term" value="P:positive regulation of canonical NF-kappaB signal transduction"/>
    <property type="evidence" value="ECO:0007669"/>
    <property type="project" value="InterPro"/>
</dbReference>
<feature type="compositionally biased region" description="Basic and acidic residues" evidence="10">
    <location>
        <begin position="1"/>
        <end position="11"/>
    </location>
</feature>
<evidence type="ECO:0000256" key="7">
    <source>
        <dbReference type="ARBA" id="ARBA00023170"/>
    </source>
</evidence>
<keyword evidence="3" id="KW-0677">Repeat</keyword>
<comment type="caution">
    <text evidence="13">The sequence shown here is derived from an EMBL/GenBank/DDBJ whole genome shotgun (WGS) entry which is preliminary data.</text>
</comment>
<feature type="compositionally biased region" description="Basic and acidic residues" evidence="10">
    <location>
        <begin position="21"/>
        <end position="31"/>
    </location>
</feature>
<keyword evidence="2 11" id="KW-0812">Transmembrane</keyword>
<keyword evidence="14" id="KW-1185">Reference proteome</keyword>
<feature type="transmembrane region" description="Helical" evidence="11">
    <location>
        <begin position="327"/>
        <end position="351"/>
    </location>
</feature>
<dbReference type="AlphaFoldDB" id="A0A6B0RWB6"/>
<keyword evidence="6" id="KW-1015">Disulfide bond</keyword>
<dbReference type="PANTHER" id="PTHR12120">
    <property type="entry name" value="TNFR-CYS DOMAIN-CONTAINING PROTEIN"/>
    <property type="match status" value="1"/>
</dbReference>
<dbReference type="PRINTS" id="PR01969">
    <property type="entry name" value="TNFACTORR19"/>
</dbReference>
<evidence type="ECO:0000256" key="4">
    <source>
        <dbReference type="ARBA" id="ARBA00022989"/>
    </source>
</evidence>
<proteinExistence type="predicted"/>
<protein>
    <recommendedName>
        <fullName evidence="12">TNFR-Cys domain-containing protein</fullName>
    </recommendedName>
</protein>
<evidence type="ECO:0000256" key="6">
    <source>
        <dbReference type="ARBA" id="ARBA00023157"/>
    </source>
</evidence>
<dbReference type="EMBL" id="VBQZ03000111">
    <property type="protein sequence ID" value="MXQ94419.1"/>
    <property type="molecule type" value="Genomic_DNA"/>
</dbReference>
<dbReference type="FunFam" id="2.10.50.10:FF:000003">
    <property type="entry name" value="Tumor necrosis factor receptor superfamily member 19"/>
    <property type="match status" value="1"/>
</dbReference>
<reference evidence="13" key="1">
    <citation type="submission" date="2019-10" db="EMBL/GenBank/DDBJ databases">
        <title>The sequence and de novo assembly of the wild yak genome.</title>
        <authorList>
            <person name="Liu Y."/>
        </authorList>
    </citation>
    <scope>NUCLEOTIDE SEQUENCE [LARGE SCALE GENOMIC DNA]</scope>
    <source>
        <strain evidence="13">WY2019</strain>
    </source>
</reference>
<dbReference type="GO" id="GO:0005886">
    <property type="term" value="C:plasma membrane"/>
    <property type="evidence" value="ECO:0007669"/>
    <property type="project" value="TreeGrafter"/>
</dbReference>
<dbReference type="InterPro" id="IPR001368">
    <property type="entry name" value="TNFR/NGFR_Cys_rich_reg"/>
</dbReference>
<organism evidence="13 14">
    <name type="scientific">Bos mutus</name>
    <name type="common">wild yak</name>
    <dbReference type="NCBI Taxonomy" id="72004"/>
    <lineage>
        <taxon>Eukaryota</taxon>
        <taxon>Metazoa</taxon>
        <taxon>Chordata</taxon>
        <taxon>Craniata</taxon>
        <taxon>Vertebrata</taxon>
        <taxon>Euteleostomi</taxon>
        <taxon>Mammalia</taxon>
        <taxon>Eutheria</taxon>
        <taxon>Laurasiatheria</taxon>
        <taxon>Artiodactyla</taxon>
        <taxon>Ruminantia</taxon>
        <taxon>Pecora</taxon>
        <taxon>Bovidae</taxon>
        <taxon>Bovinae</taxon>
        <taxon>Bos</taxon>
    </lineage>
</organism>
<evidence type="ECO:0000256" key="3">
    <source>
        <dbReference type="ARBA" id="ARBA00022737"/>
    </source>
</evidence>
<dbReference type="PANTHER" id="PTHR12120:SF1">
    <property type="entry name" value="TUMOR NECROSIS FACTOR RECEPTOR SUPERFAMILY MEMBER 19"/>
    <property type="match status" value="1"/>
</dbReference>
<dbReference type="InterPro" id="IPR022342">
    <property type="entry name" value="TNFR_19"/>
</dbReference>
<dbReference type="SMART" id="SM00208">
    <property type="entry name" value="TNFR"/>
    <property type="match status" value="2"/>
</dbReference>
<dbReference type="Proteomes" id="UP000322234">
    <property type="component" value="Unassembled WGS sequence"/>
</dbReference>
<evidence type="ECO:0000256" key="2">
    <source>
        <dbReference type="ARBA" id="ARBA00022692"/>
    </source>
</evidence>
<evidence type="ECO:0000256" key="9">
    <source>
        <dbReference type="PROSITE-ProRule" id="PRU00206"/>
    </source>
</evidence>
<evidence type="ECO:0000313" key="14">
    <source>
        <dbReference type="Proteomes" id="UP000322234"/>
    </source>
</evidence>
<evidence type="ECO:0000256" key="8">
    <source>
        <dbReference type="ARBA" id="ARBA00023180"/>
    </source>
</evidence>
<dbReference type="GO" id="GO:0046330">
    <property type="term" value="P:positive regulation of JNK cascade"/>
    <property type="evidence" value="ECO:0007669"/>
    <property type="project" value="InterPro"/>
</dbReference>
<feature type="region of interest" description="Disordered" evidence="10">
    <location>
        <begin position="537"/>
        <end position="591"/>
    </location>
</feature>
<evidence type="ECO:0000256" key="11">
    <source>
        <dbReference type="SAM" id="Phobius"/>
    </source>
</evidence>
<gene>
    <name evidence="13" type="ORF">E5288_WYG022428</name>
</gene>
<evidence type="ECO:0000256" key="1">
    <source>
        <dbReference type="ARBA" id="ARBA00004167"/>
    </source>
</evidence>
<dbReference type="CDD" id="cd13418">
    <property type="entry name" value="TNFRSF19"/>
    <property type="match status" value="1"/>
</dbReference>
<evidence type="ECO:0000256" key="10">
    <source>
        <dbReference type="SAM" id="MobiDB-lite"/>
    </source>
</evidence>
<dbReference type="PROSITE" id="PS00652">
    <property type="entry name" value="TNFR_NGFR_1"/>
    <property type="match status" value="1"/>
</dbReference>
<evidence type="ECO:0000256" key="5">
    <source>
        <dbReference type="ARBA" id="ARBA00023136"/>
    </source>
</evidence>
<dbReference type="InterPro" id="IPR047526">
    <property type="entry name" value="TNR19/27/EDAR"/>
</dbReference>
<dbReference type="InterPro" id="IPR034047">
    <property type="entry name" value="TNFRSF19_N"/>
</dbReference>
<feature type="region of interest" description="Disordered" evidence="10">
    <location>
        <begin position="456"/>
        <end position="507"/>
    </location>
</feature>
<evidence type="ECO:0000313" key="13">
    <source>
        <dbReference type="EMBL" id="MXQ94419.1"/>
    </source>
</evidence>
<keyword evidence="8" id="KW-0325">Glycoprotein</keyword>
<keyword evidence="7" id="KW-0675">Receptor</keyword>
<keyword evidence="5 11" id="KW-0472">Membrane</keyword>
<keyword evidence="4 11" id="KW-1133">Transmembrane helix</keyword>
<feature type="region of interest" description="Disordered" evidence="10">
    <location>
        <begin position="1"/>
        <end position="54"/>
    </location>
</feature>
<name>A0A6B0RWB6_9CETA</name>
<feature type="repeat" description="TNFR-Cys" evidence="9">
    <location>
        <begin position="232"/>
        <end position="272"/>
    </location>
</feature>
<comment type="subcellular location">
    <subcellularLocation>
        <location evidence="1">Membrane</location>
        <topology evidence="1">Single-pass membrane protein</topology>
    </subcellularLocation>
</comment>
<accession>A0A6B0RWB6</accession>
<comment type="caution">
    <text evidence="9">Lacks conserved residue(s) required for the propagation of feature annotation.</text>
</comment>
<sequence length="603" mass="64952">MMQDSPDREGRPSVYGVESASVHERTPEVHLHISPSAHQHNQCPDVKSDYTPEEDQNPYTVTAFHTRTAFWLDPHEFSQQTVRKATGTDQTYSFMSLIRNVSLELGTFNNPSGSEDEGPQIGLKSNCSGLEGIGCHRVSRKRQVTQNPALQPEIHLIRAMASKVLLRQQKSFTVVVLLACLACGVICETGDCGQQEFRDQSGSCVLCKQCGPGMELSKECGFGYGEDAQCVKCRPHRFKEDWGSQKCKPCLDCALLSRFQKANCSATGDAVCGDCLPGFYRKTKLVGFQDMECVPCGDPPPPYEPHCTSKVNLVRIPSTASSPRDTALAAVICSALATVLLALLVLCVIYCKRQFVEKKPSWSLRAQDLQYNGSELSCFDRPRLGAPAPRACCQCLRDSAQACGPVHLVPSRCCGGACGIGRDTPGCQGHCKATLQDRSLCGEFSDAWPLMQNPGGGDDVSSCDSCPELPGEDAHSLDPESTSLASLDSDSSRGLVGGVGPVLAHPETFTDTTDLSRLTDTLPELVRARVVLTAGNQLDQGRGDAPHLTTQPPAQVRHPPSGGSRDGCSTDSGMPRENQALTPENVGDPGEKVFTSFIPSCVL</sequence>